<proteinExistence type="predicted"/>
<keyword evidence="3" id="KW-1185">Reference proteome</keyword>
<protein>
    <submittedName>
        <fullName evidence="2">Uncharacterized protein</fullName>
    </submittedName>
</protein>
<feature type="transmembrane region" description="Helical" evidence="1">
    <location>
        <begin position="111"/>
        <end position="129"/>
    </location>
</feature>
<dbReference type="Proteomes" id="UP000030700">
    <property type="component" value="Unassembled WGS sequence"/>
</dbReference>
<organism evidence="2">
    <name type="scientific">Candidatus Moduliflexus flocculans</name>
    <dbReference type="NCBI Taxonomy" id="1499966"/>
    <lineage>
        <taxon>Bacteria</taxon>
        <taxon>Candidatus Moduliflexota</taxon>
        <taxon>Candidatus Moduliflexia</taxon>
        <taxon>Candidatus Moduliflexales</taxon>
        <taxon>Candidatus Moduliflexaceae</taxon>
    </lineage>
</organism>
<dbReference type="STRING" id="1499966.U14_05778"/>
<evidence type="ECO:0000313" key="3">
    <source>
        <dbReference type="Proteomes" id="UP000030700"/>
    </source>
</evidence>
<name>A0A081BSW1_9BACT</name>
<keyword evidence="1" id="KW-1133">Transmembrane helix</keyword>
<gene>
    <name evidence="2" type="ORF">U14_05778</name>
</gene>
<sequence>MDEQYEFHPSDFAAMPGAEMAVDTKRCPGNHCFCPHYASAVCDVKYSECVLLNSLKTSELLLQAEREKLLKNPTAQNIALIAQINDTLRDTGVNMHIDPATIVWNRRKGQVVAGLLFALICVAAVMIYMG</sequence>
<reference evidence="2" key="1">
    <citation type="journal article" date="2015" name="PeerJ">
        <title>First genomic representation of candidate bacterial phylum KSB3 points to enhanced environmental sensing as a trigger of wastewater bulking.</title>
        <authorList>
            <person name="Sekiguchi Y."/>
            <person name="Ohashi A."/>
            <person name="Parks D.H."/>
            <person name="Yamauchi T."/>
            <person name="Tyson G.W."/>
            <person name="Hugenholtz P."/>
        </authorList>
    </citation>
    <scope>NUCLEOTIDE SEQUENCE [LARGE SCALE GENOMIC DNA]</scope>
</reference>
<keyword evidence="1" id="KW-0472">Membrane</keyword>
<keyword evidence="1" id="KW-0812">Transmembrane</keyword>
<dbReference type="EMBL" id="DF820461">
    <property type="protein sequence ID" value="GAK54492.1"/>
    <property type="molecule type" value="Genomic_DNA"/>
</dbReference>
<evidence type="ECO:0000256" key="1">
    <source>
        <dbReference type="SAM" id="Phobius"/>
    </source>
</evidence>
<evidence type="ECO:0000313" key="2">
    <source>
        <dbReference type="EMBL" id="GAK54492.1"/>
    </source>
</evidence>
<dbReference type="AlphaFoldDB" id="A0A081BSW1"/>
<accession>A0A081BSW1</accession>
<dbReference type="HOGENOM" id="CLU_1933883_0_0_0"/>